<dbReference type="NCBIfam" id="TIGR00045">
    <property type="entry name" value="glycerate kinase"/>
    <property type="match status" value="1"/>
</dbReference>
<name>A0A0U2W2U1_9BACL</name>
<keyword evidence="3 4" id="KW-0418">Kinase</keyword>
<evidence type="ECO:0000313" key="5">
    <source>
        <dbReference type="EMBL" id="ALS20846.1"/>
    </source>
</evidence>
<dbReference type="AlphaFoldDB" id="A0A0U2W2U1"/>
<organism evidence="5 6">
    <name type="scientific">Paenibacillus naphthalenovorans</name>
    <dbReference type="NCBI Taxonomy" id="162209"/>
    <lineage>
        <taxon>Bacteria</taxon>
        <taxon>Bacillati</taxon>
        <taxon>Bacillota</taxon>
        <taxon>Bacilli</taxon>
        <taxon>Bacillales</taxon>
        <taxon>Paenibacillaceae</taxon>
        <taxon>Paenibacillus</taxon>
    </lineage>
</organism>
<dbReference type="InterPro" id="IPR036129">
    <property type="entry name" value="Glycerate_kinase_sf"/>
</dbReference>
<dbReference type="EMBL" id="CP013652">
    <property type="protein sequence ID" value="ALS20846.1"/>
    <property type="molecule type" value="Genomic_DNA"/>
</dbReference>
<dbReference type="InterPro" id="IPR004381">
    <property type="entry name" value="Glycerate_kinase"/>
</dbReference>
<accession>A0A0U2W2U1</accession>
<keyword evidence="6" id="KW-1185">Reference proteome</keyword>
<proteinExistence type="inferred from homology"/>
<dbReference type="InterPro" id="IPR018193">
    <property type="entry name" value="Glyc_kinase_flavodox-like_fold"/>
</dbReference>
<dbReference type="Proteomes" id="UP000061660">
    <property type="component" value="Chromosome"/>
</dbReference>
<dbReference type="KEGG" id="pnp:IJ22_04580"/>
<gene>
    <name evidence="5" type="ORF">IJ22_04580</name>
</gene>
<keyword evidence="2 4" id="KW-0808">Transferase</keyword>
<evidence type="ECO:0000256" key="4">
    <source>
        <dbReference type="PIRNR" id="PIRNR006078"/>
    </source>
</evidence>
<evidence type="ECO:0000256" key="1">
    <source>
        <dbReference type="ARBA" id="ARBA00006284"/>
    </source>
</evidence>
<dbReference type="Gene3D" id="3.40.50.10350">
    <property type="entry name" value="Glycerate kinase, domain 1"/>
    <property type="match status" value="1"/>
</dbReference>
<dbReference type="PATRIC" id="fig|162209.4.peg.483"/>
<sequence length="381" mass="40087">MMKIVVAPDSFKGSLTAVQVGNIMARALLQEIPSAEVNVIPMADGGEGTVDALVKATDGSIVRLQVTGPRGERVDTYYGVITDQGEPAAVIEAANVIGLPMVPKEHRNPLHTTTRGLGEVIRSALDQGYRRLIIGLGGSSTNDGGLGLLIALGARFTCKDGRAAEGYGRELGQLAETDLKGLDPRLADCRITIASDVTNPLLGPEGASHIFGPQKGASPEIVLQLDKGMKSYADLLEARMSLSLRDQPGAGAAGGLGFALLALGANMVPGARLVEEMSGLKQRIDEADWVMTGEGRSDGQTLFGKLPYHVAQLAKEAGKEAILISGSLGDGSERLTPHFAGCFSVVRGPSTLEECMEDAENHLFQCTLNVARLLYKASIRS</sequence>
<dbReference type="RefSeq" id="WP_306274569.1">
    <property type="nucleotide sequence ID" value="NZ_CP013652.1"/>
</dbReference>
<evidence type="ECO:0000256" key="2">
    <source>
        <dbReference type="ARBA" id="ARBA00022679"/>
    </source>
</evidence>
<dbReference type="GO" id="GO:0008887">
    <property type="term" value="F:glycerate kinase activity"/>
    <property type="evidence" value="ECO:0007669"/>
    <property type="project" value="UniProtKB-UniRule"/>
</dbReference>
<reference evidence="5 6" key="2">
    <citation type="journal article" date="2016" name="Genome Announc.">
        <title>Complete Genome Sequences of Two Interactive Moderate Thermophiles, Paenibacillus napthalenovorans 32O-Y and Paenibacillus sp. 32O-W.</title>
        <authorList>
            <person name="Butler R.R.III."/>
            <person name="Wang J."/>
            <person name="Stark B.C."/>
            <person name="Pombert J.F."/>
        </authorList>
    </citation>
    <scope>NUCLEOTIDE SEQUENCE [LARGE SCALE GENOMIC DNA]</scope>
    <source>
        <strain evidence="5 6">32O-Y</strain>
    </source>
</reference>
<dbReference type="SUPFAM" id="SSF110738">
    <property type="entry name" value="Glycerate kinase I"/>
    <property type="match status" value="1"/>
</dbReference>
<dbReference type="PANTHER" id="PTHR21599:SF0">
    <property type="entry name" value="GLYCERATE KINASE"/>
    <property type="match status" value="1"/>
</dbReference>
<comment type="similarity">
    <text evidence="1 4">Belongs to the glycerate kinase type-1 family.</text>
</comment>
<evidence type="ECO:0000256" key="3">
    <source>
        <dbReference type="ARBA" id="ARBA00022777"/>
    </source>
</evidence>
<dbReference type="Gene3D" id="3.90.1510.10">
    <property type="entry name" value="Glycerate kinase, domain 2"/>
    <property type="match status" value="1"/>
</dbReference>
<protein>
    <submittedName>
        <fullName evidence="5">Glycerate kinase</fullName>
    </submittedName>
</protein>
<dbReference type="Pfam" id="PF02595">
    <property type="entry name" value="Gly_kinase"/>
    <property type="match status" value="1"/>
</dbReference>
<dbReference type="InterPro" id="IPR018197">
    <property type="entry name" value="Glycerate_kinase_RE-like"/>
</dbReference>
<dbReference type="PIRSF" id="PIRSF006078">
    <property type="entry name" value="GlxK"/>
    <property type="match status" value="1"/>
</dbReference>
<dbReference type="STRING" id="162209.IJ22_04580"/>
<evidence type="ECO:0000313" key="6">
    <source>
        <dbReference type="Proteomes" id="UP000061660"/>
    </source>
</evidence>
<dbReference type="GO" id="GO:0031388">
    <property type="term" value="P:organic acid phosphorylation"/>
    <property type="evidence" value="ECO:0007669"/>
    <property type="project" value="UniProtKB-UniRule"/>
</dbReference>
<dbReference type="PANTHER" id="PTHR21599">
    <property type="entry name" value="GLYCERATE KINASE"/>
    <property type="match status" value="1"/>
</dbReference>
<reference evidence="6" key="1">
    <citation type="submission" date="2015-12" db="EMBL/GenBank/DDBJ databases">
        <title>Complete genome sequences of two moderately thermophilic Paenibacillus species.</title>
        <authorList>
            <person name="Butler R.III."/>
            <person name="Wang J."/>
            <person name="Stark B.C."/>
            <person name="Pombert J.-F."/>
        </authorList>
    </citation>
    <scope>NUCLEOTIDE SEQUENCE [LARGE SCALE GENOMIC DNA]</scope>
    <source>
        <strain evidence="6">32O-Y</strain>
    </source>
</reference>